<proteinExistence type="predicted"/>
<dbReference type="Pfam" id="PF10105">
    <property type="entry name" value="DUF2344"/>
    <property type="match status" value="1"/>
</dbReference>
<feature type="domain" description="DUF2344" evidence="1">
    <location>
        <begin position="2"/>
        <end position="189"/>
    </location>
</feature>
<name>A0ABN6YWD0_9FIRM</name>
<dbReference type="EMBL" id="AP027742">
    <property type="protein sequence ID" value="BDZ77587.1"/>
    <property type="molecule type" value="Genomic_DNA"/>
</dbReference>
<accession>A0ABN6YWD0</accession>
<reference evidence="3" key="1">
    <citation type="journal article" date="2023" name="Int. J. Syst. Evol. Microbiol.">
        <title>Claveliimonas bilis gen. nov., sp. nov., deoxycholic acid-producing bacteria isolated from human faeces, and reclassification of Sellimonas monacensis Zenner et al. 2021 as Claveliimonas monacensis comb. nov.</title>
        <authorList>
            <person name="Hisatomi A."/>
            <person name="Kastawa N.W.E.P.G."/>
            <person name="Song I."/>
            <person name="Ohkuma M."/>
            <person name="Fukiya S."/>
            <person name="Sakamoto M."/>
        </authorList>
    </citation>
    <scope>NUCLEOTIDE SEQUENCE [LARGE SCALE GENOMIC DNA]</scope>
    <source>
        <strain evidence="3">12BBH14</strain>
    </source>
</reference>
<dbReference type="InterPro" id="IPR018768">
    <property type="entry name" value="DUF2344"/>
</dbReference>
<dbReference type="RefSeq" id="WP_316264624.1">
    <property type="nucleotide sequence ID" value="NZ_AP027742.1"/>
</dbReference>
<evidence type="ECO:0000259" key="1">
    <source>
        <dbReference type="Pfam" id="PF10105"/>
    </source>
</evidence>
<organism evidence="2 3">
    <name type="scientific">Claveliimonas bilis</name>
    <dbReference type="NCBI Taxonomy" id="3028070"/>
    <lineage>
        <taxon>Bacteria</taxon>
        <taxon>Bacillati</taxon>
        <taxon>Bacillota</taxon>
        <taxon>Clostridia</taxon>
        <taxon>Lachnospirales</taxon>
        <taxon>Lachnospiraceae</taxon>
        <taxon>Claveliimonas</taxon>
    </lineage>
</organism>
<dbReference type="NCBIfam" id="TIGR03936">
    <property type="entry name" value="sam_1_link_chp"/>
    <property type="match status" value="1"/>
</dbReference>
<evidence type="ECO:0000313" key="2">
    <source>
        <dbReference type="EMBL" id="BDZ77587.1"/>
    </source>
</evidence>
<sequence length="238" mass="27051">MKVRIKFRKYGIMRFIGHLDVMRFFQKAMRRAQIPIAFTGGYSPHMIMSFAQPLGIGLTSDAEYMDIELAGEISSSEALQALNQVMAEGIEVLSFRQIAEDKKSSGMTIVAAADYLVTVKESDSKGQGFPDFWKNELKTFLDSPEILIMKKTKRSEKETDIRPLIYQMELREQGMYLKLAAGSEANLKPDLVMDAFYEKSGHDKKEKLHFHRLELYAKNPGSQESRFCTLESLGTDIV</sequence>
<protein>
    <submittedName>
        <fullName evidence="2">Radical SAM protein</fullName>
    </submittedName>
</protein>
<evidence type="ECO:0000313" key="3">
    <source>
        <dbReference type="Proteomes" id="UP001305815"/>
    </source>
</evidence>
<dbReference type="Proteomes" id="UP001305815">
    <property type="component" value="Chromosome"/>
</dbReference>
<keyword evidence="3" id="KW-1185">Reference proteome</keyword>
<gene>
    <name evidence="2" type="ORF">Lac1_17700</name>
</gene>